<feature type="domain" description="Carboxymuconolactone decarboxylase-like" evidence="1">
    <location>
        <begin position="75"/>
        <end position="146"/>
    </location>
</feature>
<comment type="caution">
    <text evidence="2">The sequence shown here is derived from an EMBL/GenBank/DDBJ whole genome shotgun (WGS) entry which is preliminary data.</text>
</comment>
<dbReference type="STRING" id="188915.AWC02_07195"/>
<dbReference type="GO" id="GO:0051920">
    <property type="term" value="F:peroxiredoxin activity"/>
    <property type="evidence" value="ECO:0007669"/>
    <property type="project" value="InterPro"/>
</dbReference>
<dbReference type="Proteomes" id="UP000193465">
    <property type="component" value="Unassembled WGS sequence"/>
</dbReference>
<dbReference type="EMBL" id="LQOT01000024">
    <property type="protein sequence ID" value="ORV49371.1"/>
    <property type="molecule type" value="Genomic_DNA"/>
</dbReference>
<evidence type="ECO:0000313" key="3">
    <source>
        <dbReference type="Proteomes" id="UP000193465"/>
    </source>
</evidence>
<accession>A0A1X1TXQ8</accession>
<evidence type="ECO:0000313" key="2">
    <source>
        <dbReference type="EMBL" id="ORV49371.1"/>
    </source>
</evidence>
<organism evidence="2 3">
    <name type="scientific">Mycolicibacter engbaekii</name>
    <dbReference type="NCBI Taxonomy" id="188915"/>
    <lineage>
        <taxon>Bacteria</taxon>
        <taxon>Bacillati</taxon>
        <taxon>Actinomycetota</taxon>
        <taxon>Actinomycetes</taxon>
        <taxon>Mycobacteriales</taxon>
        <taxon>Mycobacteriaceae</taxon>
        <taxon>Mycolicibacter</taxon>
    </lineage>
</organism>
<protein>
    <submittedName>
        <fullName evidence="2">Carboxymuconolactone decarboxylase</fullName>
    </submittedName>
</protein>
<dbReference type="InterPro" id="IPR029032">
    <property type="entry name" value="AhpD-like"/>
</dbReference>
<dbReference type="AlphaFoldDB" id="A0A1X1TXQ8"/>
<evidence type="ECO:0000259" key="1">
    <source>
        <dbReference type="Pfam" id="PF02627"/>
    </source>
</evidence>
<dbReference type="PANTHER" id="PTHR34846:SF5">
    <property type="entry name" value="CARBOXYMUCONOLACTONE DECARBOXYLASE-LIKE DOMAIN-CONTAINING PROTEIN"/>
    <property type="match status" value="1"/>
</dbReference>
<keyword evidence="3" id="KW-1185">Reference proteome</keyword>
<proteinExistence type="predicted"/>
<dbReference type="RefSeq" id="WP_085128028.1">
    <property type="nucleotide sequence ID" value="NZ_LQOT01000024.1"/>
</dbReference>
<dbReference type="Pfam" id="PF02627">
    <property type="entry name" value="CMD"/>
    <property type="match status" value="1"/>
</dbReference>
<dbReference type="InterPro" id="IPR003779">
    <property type="entry name" value="CMD-like"/>
</dbReference>
<gene>
    <name evidence="2" type="ORF">AWC02_07195</name>
</gene>
<name>A0A1X1TXQ8_9MYCO</name>
<sequence length="224" mass="24970">MPRLREIPRSEVTDKQILFFYDRLFGEGVDPVEHTDPEAPTGGPGGYRTIHGTPGDWWTVFAQAPAVFSHAVRGFALYRNATLDPLLRELGQARAGYGRGSQFVYSQHCKQMRSLGMSEEKIAALPSWQVSDAFTGLERAVLAYTDALVYDGGRVSDEIFAVLKANLSDPEILELTYITCMYDMHSIICRALRLEFDDRPELIEEVQVPEGMHVADLSADLAGQ</sequence>
<dbReference type="SUPFAM" id="SSF69118">
    <property type="entry name" value="AhpD-like"/>
    <property type="match status" value="1"/>
</dbReference>
<reference evidence="2 3" key="1">
    <citation type="submission" date="2016-01" db="EMBL/GenBank/DDBJ databases">
        <title>The new phylogeny of the genus Mycobacterium.</title>
        <authorList>
            <person name="Tarcisio F."/>
            <person name="Conor M."/>
            <person name="Antonella G."/>
            <person name="Elisabetta G."/>
            <person name="Giulia F.S."/>
            <person name="Sara T."/>
            <person name="Anna F."/>
            <person name="Clotilde B."/>
            <person name="Roberto B."/>
            <person name="Veronica D.S."/>
            <person name="Fabio R."/>
            <person name="Monica P."/>
            <person name="Olivier J."/>
            <person name="Enrico T."/>
            <person name="Nicola S."/>
        </authorList>
    </citation>
    <scope>NUCLEOTIDE SEQUENCE [LARGE SCALE GENOMIC DNA]</scope>
    <source>
        <strain evidence="2 3">ATCC 27353</strain>
    </source>
</reference>
<dbReference type="Gene3D" id="1.20.1290.10">
    <property type="entry name" value="AhpD-like"/>
    <property type="match status" value="1"/>
</dbReference>
<dbReference type="PANTHER" id="PTHR34846">
    <property type="entry name" value="4-CARBOXYMUCONOLACTONE DECARBOXYLASE FAMILY PROTEIN (AFU_ORTHOLOGUE AFUA_6G11590)"/>
    <property type="match status" value="1"/>
</dbReference>